<dbReference type="EMBL" id="FNRI01000003">
    <property type="protein sequence ID" value="SEA42569.1"/>
    <property type="molecule type" value="Genomic_DNA"/>
</dbReference>
<keyword evidence="3 5" id="KW-1133">Transmembrane helix</keyword>
<evidence type="ECO:0000256" key="4">
    <source>
        <dbReference type="ARBA" id="ARBA00023136"/>
    </source>
</evidence>
<keyword evidence="4 5" id="KW-0472">Membrane</keyword>
<sequence>MEALFRFVSGTAAGIAALFAPIGPLVATTMIFIGVDFLSGVAADRAAARREGRAWYFESCKAWHTVVKLTLAVTAISMAWLIDSCVLDFMQLNVAKLLTGFTCGVELWSFLENAAQLSDAPLFRWLRRYVHRRIRKEAGDE</sequence>
<dbReference type="AlphaFoldDB" id="A0A1H4B397"/>
<reference evidence="6 7" key="1">
    <citation type="submission" date="2016-10" db="EMBL/GenBank/DDBJ databases">
        <authorList>
            <person name="de Groot N.N."/>
        </authorList>
    </citation>
    <scope>NUCLEOTIDE SEQUENCE [LARGE SCALE GENOMIC DNA]</scope>
    <source>
        <strain evidence="6 7">DSM 25383</strain>
    </source>
</reference>
<dbReference type="STRING" id="1033731.SAMN05444145_103220"/>
<dbReference type="Proteomes" id="UP000183253">
    <property type="component" value="Unassembled WGS sequence"/>
</dbReference>
<name>A0A1H4B397_9BACT</name>
<evidence type="ECO:0000256" key="5">
    <source>
        <dbReference type="SAM" id="Phobius"/>
    </source>
</evidence>
<comment type="subcellular location">
    <subcellularLocation>
        <location evidence="1">Membrane</location>
        <topology evidence="1">Multi-pass membrane protein</topology>
    </subcellularLocation>
</comment>
<dbReference type="RefSeq" id="WP_010261704.1">
    <property type="nucleotide sequence ID" value="NZ_CAEG01000010.1"/>
</dbReference>
<dbReference type="InterPro" id="IPR006480">
    <property type="entry name" value="Phage_holin_4_1"/>
</dbReference>
<evidence type="ECO:0000256" key="1">
    <source>
        <dbReference type="ARBA" id="ARBA00004141"/>
    </source>
</evidence>
<accession>A0A1H4B397</accession>
<organism evidence="6 7">
    <name type="scientific">Alistipes timonensis JC136</name>
    <dbReference type="NCBI Taxonomy" id="1033731"/>
    <lineage>
        <taxon>Bacteria</taxon>
        <taxon>Pseudomonadati</taxon>
        <taxon>Bacteroidota</taxon>
        <taxon>Bacteroidia</taxon>
        <taxon>Bacteroidales</taxon>
        <taxon>Rikenellaceae</taxon>
        <taxon>Alistipes</taxon>
    </lineage>
</organism>
<keyword evidence="2 5" id="KW-0812">Transmembrane</keyword>
<dbReference type="GO" id="GO:0016020">
    <property type="term" value="C:membrane"/>
    <property type="evidence" value="ECO:0007669"/>
    <property type="project" value="UniProtKB-SubCell"/>
</dbReference>
<evidence type="ECO:0000256" key="3">
    <source>
        <dbReference type="ARBA" id="ARBA00022989"/>
    </source>
</evidence>
<evidence type="ECO:0000256" key="2">
    <source>
        <dbReference type="ARBA" id="ARBA00022692"/>
    </source>
</evidence>
<evidence type="ECO:0000313" key="7">
    <source>
        <dbReference type="Proteomes" id="UP000183253"/>
    </source>
</evidence>
<dbReference type="OrthoDB" id="1001462at2"/>
<evidence type="ECO:0000313" key="6">
    <source>
        <dbReference type="EMBL" id="SEA42569.1"/>
    </source>
</evidence>
<feature type="transmembrane region" description="Helical" evidence="5">
    <location>
        <begin position="12"/>
        <end position="41"/>
    </location>
</feature>
<keyword evidence="7" id="KW-1185">Reference proteome</keyword>
<dbReference type="Pfam" id="PF05105">
    <property type="entry name" value="Phage_holin_4_1"/>
    <property type="match status" value="1"/>
</dbReference>
<gene>
    <name evidence="6" type="ORF">SAMN05444145_103220</name>
</gene>
<proteinExistence type="predicted"/>
<protein>
    <submittedName>
        <fullName evidence="6">Phage-related holin (Lysis protein)</fullName>
    </submittedName>
</protein>